<dbReference type="PROSITE" id="PS51257">
    <property type="entry name" value="PROKAR_LIPOPROTEIN"/>
    <property type="match status" value="1"/>
</dbReference>
<evidence type="ECO:0000256" key="1">
    <source>
        <dbReference type="SAM" id="MobiDB-lite"/>
    </source>
</evidence>
<gene>
    <name evidence="3" type="ORF">GCM10009547_33470</name>
</gene>
<evidence type="ECO:0000313" key="4">
    <source>
        <dbReference type="Proteomes" id="UP001500957"/>
    </source>
</evidence>
<reference evidence="4" key="1">
    <citation type="journal article" date="2019" name="Int. J. Syst. Evol. Microbiol.">
        <title>The Global Catalogue of Microorganisms (GCM) 10K type strain sequencing project: providing services to taxonomists for standard genome sequencing and annotation.</title>
        <authorList>
            <consortium name="The Broad Institute Genomics Platform"/>
            <consortium name="The Broad Institute Genome Sequencing Center for Infectious Disease"/>
            <person name="Wu L."/>
            <person name="Ma J."/>
        </authorList>
    </citation>
    <scope>NUCLEOTIDE SEQUENCE [LARGE SCALE GENOMIC DNA]</scope>
    <source>
        <strain evidence="4">JCM 10671</strain>
    </source>
</reference>
<dbReference type="Proteomes" id="UP001500957">
    <property type="component" value="Unassembled WGS sequence"/>
</dbReference>
<organism evidence="3 4">
    <name type="scientific">Sporichthya brevicatena</name>
    <dbReference type="NCBI Taxonomy" id="171442"/>
    <lineage>
        <taxon>Bacteria</taxon>
        <taxon>Bacillati</taxon>
        <taxon>Actinomycetota</taxon>
        <taxon>Actinomycetes</taxon>
        <taxon>Sporichthyales</taxon>
        <taxon>Sporichthyaceae</taxon>
        <taxon>Sporichthya</taxon>
    </lineage>
</organism>
<dbReference type="EMBL" id="BAAAHE010000028">
    <property type="protein sequence ID" value="GAA0627233.1"/>
    <property type="molecule type" value="Genomic_DNA"/>
</dbReference>
<keyword evidence="2" id="KW-0732">Signal</keyword>
<name>A0ABP3SAH3_9ACTN</name>
<accession>A0ABP3SAH3</accession>
<proteinExistence type="predicted"/>
<keyword evidence="4" id="KW-1185">Reference proteome</keyword>
<dbReference type="RefSeq" id="WP_344606803.1">
    <property type="nucleotide sequence ID" value="NZ_BAAAHE010000028.1"/>
</dbReference>
<feature type="region of interest" description="Disordered" evidence="1">
    <location>
        <begin position="155"/>
        <end position="194"/>
    </location>
</feature>
<feature type="region of interest" description="Disordered" evidence="1">
    <location>
        <begin position="24"/>
        <end position="75"/>
    </location>
</feature>
<evidence type="ECO:0008006" key="5">
    <source>
        <dbReference type="Google" id="ProtNLM"/>
    </source>
</evidence>
<protein>
    <recommendedName>
        <fullName evidence="5">Lipoprotein</fullName>
    </recommendedName>
</protein>
<sequence>MKRMVAAAGVSLMLMLGACGGDDDKVEAANDAGGTSAPAGGDTAQDAPASSDAMPGSDTPEEGTPEIVKPRPGMDNLRPVVWEKAESLSPRKVLVTFYGGVEPCDVLDSVKVKYGAKNVTISLYSGSDPKQPDAVCIEIAKLKAVEVDLSEDLGDRQIADGAPDADTKSSTSGGKADPGTPPDAPAGKMRGDAPAVALTPKAGQANVRGITWDRYEMIDSDTVRIYFMSGVEPCSVLDSVKVVYAKEVIRIAVFEGSDPKQPNAVCPALARFAYTDVDLKEAVGDREVVDDQQTD</sequence>
<comment type="caution">
    <text evidence="3">The sequence shown here is derived from an EMBL/GenBank/DDBJ whole genome shotgun (WGS) entry which is preliminary data.</text>
</comment>
<feature type="signal peptide" evidence="2">
    <location>
        <begin position="1"/>
        <end position="20"/>
    </location>
</feature>
<evidence type="ECO:0000256" key="2">
    <source>
        <dbReference type="SAM" id="SignalP"/>
    </source>
</evidence>
<feature type="chain" id="PRO_5045556777" description="Lipoprotein" evidence="2">
    <location>
        <begin position="21"/>
        <end position="295"/>
    </location>
</feature>
<evidence type="ECO:0000313" key="3">
    <source>
        <dbReference type="EMBL" id="GAA0627233.1"/>
    </source>
</evidence>